<keyword evidence="1" id="KW-0472">Membrane</keyword>
<keyword evidence="3" id="KW-1185">Reference proteome</keyword>
<evidence type="ECO:0000256" key="1">
    <source>
        <dbReference type="SAM" id="Phobius"/>
    </source>
</evidence>
<reference evidence="2 3" key="1">
    <citation type="submission" date="2019-06" db="EMBL/GenBank/DDBJ databases">
        <title>Sequencing the genomes of 1000 actinobacteria strains.</title>
        <authorList>
            <person name="Klenk H.-P."/>
        </authorList>
    </citation>
    <scope>NUCLEOTIDE SEQUENCE [LARGE SCALE GENOMIC DNA]</scope>
    <source>
        <strain evidence="2 3">DSM 8251</strain>
    </source>
</reference>
<proteinExistence type="predicted"/>
<keyword evidence="1" id="KW-0812">Transmembrane</keyword>
<comment type="caution">
    <text evidence="2">The sequence shown here is derived from an EMBL/GenBank/DDBJ whole genome shotgun (WGS) entry which is preliminary data.</text>
</comment>
<sequence length="78" mass="8319">MLYRNRPNGPDPVRASKNRLQLHTMIVFLFLLGGVFGALLGSAIGFLTVLPAAAILFLLSSFPTCADLRSGAFARAPS</sequence>
<dbReference type="EMBL" id="VFOR01000002">
    <property type="protein sequence ID" value="TQL57998.1"/>
    <property type="molecule type" value="Genomic_DNA"/>
</dbReference>
<name>A0A542ZCC3_9ACTN</name>
<dbReference type="Proteomes" id="UP000316196">
    <property type="component" value="Unassembled WGS sequence"/>
</dbReference>
<accession>A0A542ZCC3</accession>
<organism evidence="2 3">
    <name type="scientific">Propioniferax innocua</name>
    <dbReference type="NCBI Taxonomy" id="1753"/>
    <lineage>
        <taxon>Bacteria</taxon>
        <taxon>Bacillati</taxon>
        <taxon>Actinomycetota</taxon>
        <taxon>Actinomycetes</taxon>
        <taxon>Propionibacteriales</taxon>
        <taxon>Propionibacteriaceae</taxon>
        <taxon>Propioniferax</taxon>
    </lineage>
</organism>
<evidence type="ECO:0000313" key="3">
    <source>
        <dbReference type="Proteomes" id="UP000316196"/>
    </source>
</evidence>
<feature type="transmembrane region" description="Helical" evidence="1">
    <location>
        <begin position="20"/>
        <end position="40"/>
    </location>
</feature>
<keyword evidence="1" id="KW-1133">Transmembrane helix</keyword>
<dbReference type="AlphaFoldDB" id="A0A542ZCC3"/>
<evidence type="ECO:0000313" key="2">
    <source>
        <dbReference type="EMBL" id="TQL57998.1"/>
    </source>
</evidence>
<gene>
    <name evidence="2" type="ORF">FB460_1849</name>
</gene>
<protein>
    <submittedName>
        <fullName evidence="2">Uncharacterized protein</fullName>
    </submittedName>
</protein>
<dbReference type="RefSeq" id="WP_142093817.1">
    <property type="nucleotide sequence ID" value="NZ_BAAAMD010000004.1"/>
</dbReference>